<feature type="transmembrane region" description="Helical" evidence="6">
    <location>
        <begin position="171"/>
        <end position="191"/>
    </location>
</feature>
<sequence>MNHHVPQMAAAIAYYMIFSLPAILLITISIGGYLARIGALGTGDTVREHMIDEVGGVVGSFSTDQVAQLIDRATKLPPSTSSVLFVTAMLFFSASGVIVQVQIALNLIWKHEPDVDRLRKRNFFIRRLLSLGFVIVIGFLLLLTMVISATLTTLGDVLNESILNQQLPQTGWLISFTSDFIVSMCFFTLVYRWLHDTRVTWKFASLGGMITALLFMLGKTLLALLLTHMHLGSAYGAAGSLAVLLAWCYYTSLAFLVGAEITRAIEAYYIGKAQEQLGASVEVSSVER</sequence>
<accession>A0A518AMY7</accession>
<dbReference type="PANTHER" id="PTHR30213:SF1">
    <property type="entry name" value="INNER MEMBRANE PROTEIN YHJD"/>
    <property type="match status" value="1"/>
</dbReference>
<evidence type="ECO:0000256" key="2">
    <source>
        <dbReference type="ARBA" id="ARBA00022475"/>
    </source>
</evidence>
<evidence type="ECO:0000256" key="3">
    <source>
        <dbReference type="ARBA" id="ARBA00022692"/>
    </source>
</evidence>
<feature type="transmembrane region" description="Helical" evidence="6">
    <location>
        <begin position="203"/>
        <end position="226"/>
    </location>
</feature>
<keyword evidence="2" id="KW-1003">Cell membrane</keyword>
<feature type="transmembrane region" description="Helical" evidence="6">
    <location>
        <begin position="232"/>
        <end position="257"/>
    </location>
</feature>
<organism evidence="7 8">
    <name type="scientific">Aeoliella mucimassa</name>
    <dbReference type="NCBI Taxonomy" id="2527972"/>
    <lineage>
        <taxon>Bacteria</taxon>
        <taxon>Pseudomonadati</taxon>
        <taxon>Planctomycetota</taxon>
        <taxon>Planctomycetia</taxon>
        <taxon>Pirellulales</taxon>
        <taxon>Lacipirellulaceae</taxon>
        <taxon>Aeoliella</taxon>
    </lineage>
</organism>
<dbReference type="Proteomes" id="UP000315750">
    <property type="component" value="Chromosome"/>
</dbReference>
<dbReference type="PANTHER" id="PTHR30213">
    <property type="entry name" value="INNER MEMBRANE PROTEIN YHJD"/>
    <property type="match status" value="1"/>
</dbReference>
<evidence type="ECO:0000256" key="4">
    <source>
        <dbReference type="ARBA" id="ARBA00022989"/>
    </source>
</evidence>
<dbReference type="PIRSF" id="PIRSF035875">
    <property type="entry name" value="RNase_BN"/>
    <property type="match status" value="1"/>
</dbReference>
<keyword evidence="3 6" id="KW-0812">Transmembrane</keyword>
<evidence type="ECO:0000313" key="8">
    <source>
        <dbReference type="Proteomes" id="UP000315750"/>
    </source>
</evidence>
<keyword evidence="5 6" id="KW-0472">Membrane</keyword>
<dbReference type="GO" id="GO:0005886">
    <property type="term" value="C:plasma membrane"/>
    <property type="evidence" value="ECO:0007669"/>
    <property type="project" value="UniProtKB-SubCell"/>
</dbReference>
<dbReference type="InterPro" id="IPR017039">
    <property type="entry name" value="Virul_fac_BrkB"/>
</dbReference>
<evidence type="ECO:0000256" key="5">
    <source>
        <dbReference type="ARBA" id="ARBA00023136"/>
    </source>
</evidence>
<dbReference type="Pfam" id="PF03631">
    <property type="entry name" value="Virul_fac_BrkB"/>
    <property type="match status" value="1"/>
</dbReference>
<evidence type="ECO:0000256" key="1">
    <source>
        <dbReference type="ARBA" id="ARBA00004651"/>
    </source>
</evidence>
<feature type="transmembrane region" description="Helical" evidence="6">
    <location>
        <begin position="128"/>
        <end position="151"/>
    </location>
</feature>
<evidence type="ECO:0000256" key="6">
    <source>
        <dbReference type="SAM" id="Phobius"/>
    </source>
</evidence>
<evidence type="ECO:0000313" key="7">
    <source>
        <dbReference type="EMBL" id="QDU56097.1"/>
    </source>
</evidence>
<dbReference type="EMBL" id="CP036278">
    <property type="protein sequence ID" value="QDU56097.1"/>
    <property type="molecule type" value="Genomic_DNA"/>
</dbReference>
<name>A0A518AMY7_9BACT</name>
<dbReference type="RefSeq" id="WP_197529160.1">
    <property type="nucleotide sequence ID" value="NZ_CP036278.1"/>
</dbReference>
<dbReference type="AlphaFoldDB" id="A0A518AMY7"/>
<protein>
    <submittedName>
        <fullName evidence="7">Uncharacterized protein</fullName>
    </submittedName>
</protein>
<keyword evidence="8" id="KW-1185">Reference proteome</keyword>
<keyword evidence="4 6" id="KW-1133">Transmembrane helix</keyword>
<feature type="transmembrane region" description="Helical" evidence="6">
    <location>
        <begin position="83"/>
        <end position="108"/>
    </location>
</feature>
<dbReference type="KEGG" id="amuc:Pan181_23010"/>
<comment type="subcellular location">
    <subcellularLocation>
        <location evidence="1">Cell membrane</location>
        <topology evidence="1">Multi-pass membrane protein</topology>
    </subcellularLocation>
</comment>
<feature type="transmembrane region" description="Helical" evidence="6">
    <location>
        <begin position="12"/>
        <end position="35"/>
    </location>
</feature>
<reference evidence="7 8" key="1">
    <citation type="submission" date="2019-02" db="EMBL/GenBank/DDBJ databases">
        <title>Deep-cultivation of Planctomycetes and their phenomic and genomic characterization uncovers novel biology.</title>
        <authorList>
            <person name="Wiegand S."/>
            <person name="Jogler M."/>
            <person name="Boedeker C."/>
            <person name="Pinto D."/>
            <person name="Vollmers J."/>
            <person name="Rivas-Marin E."/>
            <person name="Kohn T."/>
            <person name="Peeters S.H."/>
            <person name="Heuer A."/>
            <person name="Rast P."/>
            <person name="Oberbeckmann S."/>
            <person name="Bunk B."/>
            <person name="Jeske O."/>
            <person name="Meyerdierks A."/>
            <person name="Storesund J.E."/>
            <person name="Kallscheuer N."/>
            <person name="Luecker S."/>
            <person name="Lage O.M."/>
            <person name="Pohl T."/>
            <person name="Merkel B.J."/>
            <person name="Hornburger P."/>
            <person name="Mueller R.-W."/>
            <person name="Bruemmer F."/>
            <person name="Labrenz M."/>
            <person name="Spormann A.M."/>
            <person name="Op den Camp H."/>
            <person name="Overmann J."/>
            <person name="Amann R."/>
            <person name="Jetten M.S.M."/>
            <person name="Mascher T."/>
            <person name="Medema M.H."/>
            <person name="Devos D.P."/>
            <person name="Kaster A.-K."/>
            <person name="Ovreas L."/>
            <person name="Rohde M."/>
            <person name="Galperin M.Y."/>
            <person name="Jogler C."/>
        </authorList>
    </citation>
    <scope>NUCLEOTIDE SEQUENCE [LARGE SCALE GENOMIC DNA]</scope>
    <source>
        <strain evidence="7 8">Pan181</strain>
    </source>
</reference>
<gene>
    <name evidence="7" type="ORF">Pan181_23010</name>
</gene>
<proteinExistence type="predicted"/>